<sequence>MNRRVEKANFLPQSRFINNMWKIYFKYFFLALGGFCMLQACQPASVDRGVPTFPMPMEADLWELPDALDEISGLAWYGDDQLVTINDEVGSFFIYHLDQRKLLEEMKFEKRGDFEGAAYVAPYFYGVKSNGTLFKMHANSRKLEKFILPFTKRNNIEGLTINHNGQLLLALKGNAGLQGEWEDFQAVYQIDPSAPKQALLAYQLPVDGDTGLSGIACHPKRPEVWILSHRSKELFVVHEINGQLIKVYKLDKGRFPQAEGICFSPEGRLFIASEKGKKKHGVILAFDDFE</sequence>
<evidence type="ECO:0000256" key="2">
    <source>
        <dbReference type="ARBA" id="ARBA00022475"/>
    </source>
</evidence>
<gene>
    <name evidence="4" type="ORF">PEDI_34320</name>
</gene>
<dbReference type="EMBL" id="BQKE01000002">
    <property type="protein sequence ID" value="GJM62880.1"/>
    <property type="molecule type" value="Genomic_DNA"/>
</dbReference>
<dbReference type="SUPFAM" id="SSF101898">
    <property type="entry name" value="NHL repeat"/>
    <property type="match status" value="1"/>
</dbReference>
<comment type="subcellular location">
    <subcellularLocation>
        <location evidence="1">Cell membrane</location>
    </subcellularLocation>
</comment>
<keyword evidence="2" id="KW-1003">Cell membrane</keyword>
<protein>
    <submittedName>
        <fullName evidence="4">Uncharacterized protein</fullName>
    </submittedName>
</protein>
<evidence type="ECO:0000313" key="4">
    <source>
        <dbReference type="EMBL" id="GJM62880.1"/>
    </source>
</evidence>
<dbReference type="Proteomes" id="UP001310022">
    <property type="component" value="Unassembled WGS sequence"/>
</dbReference>
<dbReference type="GO" id="GO:0005886">
    <property type="term" value="C:plasma membrane"/>
    <property type="evidence" value="ECO:0007669"/>
    <property type="project" value="UniProtKB-SubCell"/>
</dbReference>
<organism evidence="4 5">
    <name type="scientific">Persicobacter diffluens</name>
    <dbReference type="NCBI Taxonomy" id="981"/>
    <lineage>
        <taxon>Bacteria</taxon>
        <taxon>Pseudomonadati</taxon>
        <taxon>Bacteroidota</taxon>
        <taxon>Cytophagia</taxon>
        <taxon>Cytophagales</taxon>
        <taxon>Persicobacteraceae</taxon>
        <taxon>Persicobacter</taxon>
    </lineage>
</organism>
<dbReference type="Pfam" id="PF06977">
    <property type="entry name" value="SdiA-regulated"/>
    <property type="match status" value="1"/>
</dbReference>
<keyword evidence="5" id="KW-1185">Reference proteome</keyword>
<dbReference type="AlphaFoldDB" id="A0AAN4W1N9"/>
<evidence type="ECO:0000313" key="5">
    <source>
        <dbReference type="Proteomes" id="UP001310022"/>
    </source>
</evidence>
<evidence type="ECO:0000256" key="1">
    <source>
        <dbReference type="ARBA" id="ARBA00004236"/>
    </source>
</evidence>
<dbReference type="InterPro" id="IPR009722">
    <property type="entry name" value="YjiK/CarP"/>
</dbReference>
<comment type="caution">
    <text evidence="4">The sequence shown here is derived from an EMBL/GenBank/DDBJ whole genome shotgun (WGS) entry which is preliminary data.</text>
</comment>
<reference evidence="4 5" key="1">
    <citation type="submission" date="2021-12" db="EMBL/GenBank/DDBJ databases">
        <title>Genome sequencing of bacteria with rrn-lacking chromosome and rrn-plasmid.</title>
        <authorList>
            <person name="Anda M."/>
            <person name="Iwasaki W."/>
        </authorList>
    </citation>
    <scope>NUCLEOTIDE SEQUENCE [LARGE SCALE GENOMIC DNA]</scope>
    <source>
        <strain evidence="4 5">NBRC 15940</strain>
    </source>
</reference>
<proteinExistence type="predicted"/>
<accession>A0AAN4W1N9</accession>
<name>A0AAN4W1N9_9BACT</name>
<keyword evidence="3" id="KW-0472">Membrane</keyword>
<evidence type="ECO:0000256" key="3">
    <source>
        <dbReference type="ARBA" id="ARBA00023136"/>
    </source>
</evidence>